<gene>
    <name evidence="2" type="primary">TTL3</name>
    <name evidence="2" type="ORF">SNAT2548_LOCUS30686</name>
</gene>
<dbReference type="Gene3D" id="1.25.40.10">
    <property type="entry name" value="Tetratricopeptide repeat domain"/>
    <property type="match status" value="1"/>
</dbReference>
<accession>A0A812U187</accession>
<evidence type="ECO:0000313" key="2">
    <source>
        <dbReference type="EMBL" id="CAE7546791.1"/>
    </source>
</evidence>
<dbReference type="InterPro" id="IPR016024">
    <property type="entry name" value="ARM-type_fold"/>
</dbReference>
<keyword evidence="1" id="KW-0802">TPR repeat</keyword>
<dbReference type="GO" id="GO:0101031">
    <property type="term" value="C:protein folding chaperone complex"/>
    <property type="evidence" value="ECO:0007669"/>
    <property type="project" value="TreeGrafter"/>
</dbReference>
<dbReference type="InterPro" id="IPR011989">
    <property type="entry name" value="ARM-like"/>
</dbReference>
<name>A0A812U187_9DINO</name>
<comment type="caution">
    <text evidence="2">The sequence shown here is derived from an EMBL/GenBank/DDBJ whole genome shotgun (WGS) entry which is preliminary data.</text>
</comment>
<dbReference type="SUPFAM" id="SSF48371">
    <property type="entry name" value="ARM repeat"/>
    <property type="match status" value="1"/>
</dbReference>
<evidence type="ECO:0000256" key="1">
    <source>
        <dbReference type="ARBA" id="ARBA00022803"/>
    </source>
</evidence>
<dbReference type="SMART" id="SM00028">
    <property type="entry name" value="TPR"/>
    <property type="match status" value="3"/>
</dbReference>
<evidence type="ECO:0000313" key="3">
    <source>
        <dbReference type="Proteomes" id="UP000604046"/>
    </source>
</evidence>
<dbReference type="SUPFAM" id="SSF48452">
    <property type="entry name" value="TPR-like"/>
    <property type="match status" value="1"/>
</dbReference>
<sequence>MGPLARKEAGNQFCKEGKWHEAAVEYTKGLDECDENFPPDQRGLLLANRSQCWLKLSDFQKGLDDANACLELLPEHVKSLFRRATALEMLGRETEALSDFARVARVDPGNRPAVEAAQRLRAAMARRSDKLVEQSLPARLAATLRAPTAQEEVQRDACDKVRAAALRGEASSLLSHGVLEALLALGDAEKTSPELRQACLRSLCLIASGRERDDLEAADARLQTQGKVETPTASAVDARSRLRAALRDGGHGALRRLGRRCKGHGGSVSQLALLLSYCQEPEDEAALELLAEALDDEADASRAVLASLNAIFDVRRQQGSSGKAVVFSSGLRRCLEVALHVTDQQELLHGFLAEVFSLLADNNDRPRELQVDVPGIGLRLLEPFLQNQDALLLRNGLAGLACLLASRAKDAALILQMSAVPLSAVLNALARPVPGPEGRDAQGHAAECLLLAASDARTRQRWIEGGGIEVILGALSNTDRGIRRELVDAKLVAVLAIMAAHSKDVRDEIFDRVDFMMELRFAVDVAGDSAKA</sequence>
<dbReference type="OrthoDB" id="433738at2759"/>
<dbReference type="Gene3D" id="1.25.10.10">
    <property type="entry name" value="Leucine-rich Repeat Variant"/>
    <property type="match status" value="1"/>
</dbReference>
<keyword evidence="3" id="KW-1185">Reference proteome</keyword>
<dbReference type="InterPro" id="IPR051966">
    <property type="entry name" value="RPAP3"/>
</dbReference>
<organism evidence="2 3">
    <name type="scientific">Symbiodinium natans</name>
    <dbReference type="NCBI Taxonomy" id="878477"/>
    <lineage>
        <taxon>Eukaryota</taxon>
        <taxon>Sar</taxon>
        <taxon>Alveolata</taxon>
        <taxon>Dinophyceae</taxon>
        <taxon>Suessiales</taxon>
        <taxon>Symbiodiniaceae</taxon>
        <taxon>Symbiodinium</taxon>
    </lineage>
</organism>
<reference evidence="2" key="1">
    <citation type="submission" date="2021-02" db="EMBL/GenBank/DDBJ databases">
        <authorList>
            <person name="Dougan E. K."/>
            <person name="Rhodes N."/>
            <person name="Thang M."/>
            <person name="Chan C."/>
        </authorList>
    </citation>
    <scope>NUCLEOTIDE SEQUENCE</scope>
</reference>
<protein>
    <submittedName>
        <fullName evidence="2">TTL3 protein</fullName>
    </submittedName>
</protein>
<dbReference type="PANTHER" id="PTHR46423:SF1">
    <property type="entry name" value="RNA POLYMERASE II-ASSOCIATED PROTEIN 3"/>
    <property type="match status" value="1"/>
</dbReference>
<dbReference type="EMBL" id="CAJNDS010002618">
    <property type="protein sequence ID" value="CAE7546791.1"/>
    <property type="molecule type" value="Genomic_DNA"/>
</dbReference>
<dbReference type="AlphaFoldDB" id="A0A812U187"/>
<dbReference type="InterPro" id="IPR011990">
    <property type="entry name" value="TPR-like_helical_dom_sf"/>
</dbReference>
<dbReference type="Proteomes" id="UP000604046">
    <property type="component" value="Unassembled WGS sequence"/>
</dbReference>
<dbReference type="PANTHER" id="PTHR46423">
    <property type="entry name" value="RNA POLYMERASE II-ASSOCIATED PROTEIN 3"/>
    <property type="match status" value="1"/>
</dbReference>
<dbReference type="InterPro" id="IPR019734">
    <property type="entry name" value="TPR_rpt"/>
</dbReference>
<proteinExistence type="predicted"/>